<comment type="similarity">
    <text evidence="3">Belongs to the SWEET sugar transporter family.</text>
</comment>
<reference evidence="14 15" key="1">
    <citation type="submission" date="2024-09" db="EMBL/GenBank/DDBJ databases">
        <title>Genome sequencing and assembly of Phytophthora oleae, isolate VK10A, causative agent of rot of olive drupes.</title>
        <authorList>
            <person name="Conti Taguali S."/>
            <person name="Riolo M."/>
            <person name="La Spada F."/>
            <person name="Cacciola S.O."/>
            <person name="Dionisio G."/>
        </authorList>
    </citation>
    <scope>NUCLEOTIDE SEQUENCE [LARGE SCALE GENOMIC DNA]</scope>
    <source>
        <strain evidence="14 15">VK10A</strain>
    </source>
</reference>
<keyword evidence="12 13" id="KW-0472">Membrane</keyword>
<protein>
    <recommendedName>
        <fullName evidence="4">Sugar transporter SWEET1</fullName>
    </recommendedName>
</protein>
<proteinExistence type="inferred from homology"/>
<evidence type="ECO:0000256" key="13">
    <source>
        <dbReference type="SAM" id="Phobius"/>
    </source>
</evidence>
<evidence type="ECO:0000256" key="10">
    <source>
        <dbReference type="ARBA" id="ARBA00022989"/>
    </source>
</evidence>
<evidence type="ECO:0000256" key="5">
    <source>
        <dbReference type="ARBA" id="ARBA00022448"/>
    </source>
</evidence>
<feature type="transmembrane region" description="Helical" evidence="13">
    <location>
        <begin position="165"/>
        <end position="186"/>
    </location>
</feature>
<keyword evidence="10 13" id="KW-1133">Transmembrane helix</keyword>
<gene>
    <name evidence="14" type="ORF">V7S43_002346</name>
</gene>
<evidence type="ECO:0000256" key="3">
    <source>
        <dbReference type="ARBA" id="ARBA00007809"/>
    </source>
</evidence>
<sequence length="262" mass="28336">MTGSKTVLDVVTALGQVMLNLSLGPDMYTIYRRKSIGDMPALPQTSMLVNCHVWMCYGILRDSIFPVAVSQGFGQLAAVVFNFIYFHWSPPQKRKETFKLYVVALVLHCVVTLFFVLSLAGVTGESNYDSSILLGYFAVLINLCMFASPFATLKAVVKTKSAASIPINLSLMIFASSVLWVVTGLLDSDDFITGLNLTGVVLGAIQMVMYYIYRPGRGAEEYGTNGEVQVVVSPTSKSTAVVVSIESPAYKPLSSPTAGKAV</sequence>
<evidence type="ECO:0000256" key="1">
    <source>
        <dbReference type="ARBA" id="ARBA00004651"/>
    </source>
</evidence>
<keyword evidence="8 13" id="KW-0812">Transmembrane</keyword>
<evidence type="ECO:0000256" key="4">
    <source>
        <dbReference type="ARBA" id="ARBA00021741"/>
    </source>
</evidence>
<keyword evidence="5" id="KW-0813">Transport</keyword>
<dbReference type="PANTHER" id="PTHR10791:SF30">
    <property type="entry name" value="SUGAR TRANSPORTER SWEET1"/>
    <property type="match status" value="1"/>
</dbReference>
<dbReference type="InterPro" id="IPR004316">
    <property type="entry name" value="SWEET_rpt"/>
</dbReference>
<keyword evidence="6" id="KW-1003">Cell membrane</keyword>
<feature type="transmembrane region" description="Helical" evidence="13">
    <location>
        <begin position="192"/>
        <end position="213"/>
    </location>
</feature>
<name>A0ABD3G3A0_9STRA</name>
<dbReference type="EMBL" id="JBIMZQ010000003">
    <property type="protein sequence ID" value="KAL3673051.1"/>
    <property type="molecule type" value="Genomic_DNA"/>
</dbReference>
<evidence type="ECO:0000256" key="12">
    <source>
        <dbReference type="ARBA" id="ARBA00023136"/>
    </source>
</evidence>
<dbReference type="AlphaFoldDB" id="A0ABD3G3A0"/>
<dbReference type="Gene3D" id="1.20.1280.290">
    <property type="match status" value="2"/>
</dbReference>
<evidence type="ECO:0000256" key="7">
    <source>
        <dbReference type="ARBA" id="ARBA00022597"/>
    </source>
</evidence>
<accession>A0ABD3G3A0</accession>
<dbReference type="FunFam" id="1.20.1280.290:FF:000004">
    <property type="entry name" value="Sugar transporter SWEET"/>
    <property type="match status" value="1"/>
</dbReference>
<keyword evidence="7" id="KW-0762">Sugar transport</keyword>
<dbReference type="InterPro" id="IPR047664">
    <property type="entry name" value="SWEET"/>
</dbReference>
<keyword evidence="9" id="KW-0677">Repeat</keyword>
<comment type="caution">
    <text evidence="14">The sequence shown here is derived from an EMBL/GenBank/DDBJ whole genome shotgun (WGS) entry which is preliminary data.</text>
</comment>
<evidence type="ECO:0000256" key="11">
    <source>
        <dbReference type="ARBA" id="ARBA00023034"/>
    </source>
</evidence>
<keyword evidence="15" id="KW-1185">Reference proteome</keyword>
<feature type="transmembrane region" description="Helical" evidence="13">
    <location>
        <begin position="132"/>
        <end position="153"/>
    </location>
</feature>
<dbReference type="GO" id="GO:0000139">
    <property type="term" value="C:Golgi membrane"/>
    <property type="evidence" value="ECO:0007669"/>
    <property type="project" value="UniProtKB-SubCell"/>
</dbReference>
<dbReference type="PANTHER" id="PTHR10791">
    <property type="entry name" value="RAG1-ACTIVATING PROTEIN 1"/>
    <property type="match status" value="1"/>
</dbReference>
<dbReference type="Pfam" id="PF03083">
    <property type="entry name" value="MtN3_slv"/>
    <property type="match status" value="2"/>
</dbReference>
<comment type="subcellular location">
    <subcellularLocation>
        <location evidence="1">Cell membrane</location>
        <topology evidence="1">Multi-pass membrane protein</topology>
    </subcellularLocation>
    <subcellularLocation>
        <location evidence="2">Golgi apparatus membrane</location>
        <topology evidence="2">Multi-pass membrane protein</topology>
    </subcellularLocation>
</comment>
<keyword evidence="11" id="KW-0333">Golgi apparatus</keyword>
<evidence type="ECO:0000256" key="6">
    <source>
        <dbReference type="ARBA" id="ARBA00022475"/>
    </source>
</evidence>
<feature type="transmembrane region" description="Helical" evidence="13">
    <location>
        <begin position="72"/>
        <end position="88"/>
    </location>
</feature>
<evidence type="ECO:0000256" key="2">
    <source>
        <dbReference type="ARBA" id="ARBA00004653"/>
    </source>
</evidence>
<feature type="transmembrane region" description="Helical" evidence="13">
    <location>
        <begin position="100"/>
        <end position="120"/>
    </location>
</feature>
<evidence type="ECO:0000256" key="8">
    <source>
        <dbReference type="ARBA" id="ARBA00022692"/>
    </source>
</evidence>
<evidence type="ECO:0000313" key="14">
    <source>
        <dbReference type="EMBL" id="KAL3673051.1"/>
    </source>
</evidence>
<evidence type="ECO:0000313" key="15">
    <source>
        <dbReference type="Proteomes" id="UP001632037"/>
    </source>
</evidence>
<evidence type="ECO:0000256" key="9">
    <source>
        <dbReference type="ARBA" id="ARBA00022737"/>
    </source>
</evidence>
<dbReference type="FunFam" id="1.20.1280.290:FF:000007">
    <property type="entry name" value="Bidirectional sugar transporter SWEET7"/>
    <property type="match status" value="1"/>
</dbReference>
<dbReference type="GO" id="GO:0005886">
    <property type="term" value="C:plasma membrane"/>
    <property type="evidence" value="ECO:0007669"/>
    <property type="project" value="UniProtKB-SubCell"/>
</dbReference>
<dbReference type="Proteomes" id="UP001632037">
    <property type="component" value="Unassembled WGS sequence"/>
</dbReference>
<organism evidence="14 15">
    <name type="scientific">Phytophthora oleae</name>
    <dbReference type="NCBI Taxonomy" id="2107226"/>
    <lineage>
        <taxon>Eukaryota</taxon>
        <taxon>Sar</taxon>
        <taxon>Stramenopiles</taxon>
        <taxon>Oomycota</taxon>
        <taxon>Peronosporomycetes</taxon>
        <taxon>Peronosporales</taxon>
        <taxon>Peronosporaceae</taxon>
        <taxon>Phytophthora</taxon>
    </lineage>
</organism>